<evidence type="ECO:0000256" key="6">
    <source>
        <dbReference type="SAM" id="MobiDB-lite"/>
    </source>
</evidence>
<dbReference type="InterPro" id="IPR029063">
    <property type="entry name" value="SAM-dependent_MTases_sf"/>
</dbReference>
<proteinExistence type="predicted"/>
<evidence type="ECO:0000256" key="1">
    <source>
        <dbReference type="ARBA" id="ARBA00011926"/>
    </source>
</evidence>
<dbReference type="GO" id="GO:0004651">
    <property type="term" value="F:polynucleotide 5'-phosphatase activity"/>
    <property type="evidence" value="ECO:0007669"/>
    <property type="project" value="InterPro"/>
</dbReference>
<protein>
    <recommendedName>
        <fullName evidence="1">mRNA (guanine-N(7))-methyltransferase</fullName>
        <ecNumber evidence="1">2.1.1.56</ecNumber>
    </recommendedName>
</protein>
<dbReference type="InterPro" id="IPR012340">
    <property type="entry name" value="NA-bd_OB-fold"/>
</dbReference>
<dbReference type="Gene3D" id="3.20.100.10">
    <property type="entry name" value="mRNA triphosphatase Cet1-like"/>
    <property type="match status" value="1"/>
</dbReference>
<evidence type="ECO:0000256" key="3">
    <source>
        <dbReference type="ARBA" id="ARBA00022679"/>
    </source>
</evidence>
<dbReference type="PANTHER" id="PTHR12189">
    <property type="entry name" value="MRNA GUANINE-7- METHYLTRANSFERASE"/>
    <property type="match status" value="1"/>
</dbReference>
<dbReference type="InterPro" id="IPR039753">
    <property type="entry name" value="RG7MT1"/>
</dbReference>
<dbReference type="Gene3D" id="3.40.50.150">
    <property type="entry name" value="Vaccinia Virus protein VP39"/>
    <property type="match status" value="1"/>
</dbReference>
<accession>A0A6C0HKB7</accession>
<dbReference type="GO" id="GO:0004482">
    <property type="term" value="F:mRNA 5'-cap (guanine-N7-)-methyltransferase activity"/>
    <property type="evidence" value="ECO:0007669"/>
    <property type="project" value="UniProtKB-EC"/>
</dbReference>
<evidence type="ECO:0000256" key="4">
    <source>
        <dbReference type="ARBA" id="ARBA00022691"/>
    </source>
</evidence>
<keyword evidence="4" id="KW-0949">S-adenosyl-L-methionine</keyword>
<keyword evidence="5" id="KW-0694">RNA-binding</keyword>
<dbReference type="PROSITE" id="PS51562">
    <property type="entry name" value="RNA_CAP0_MT"/>
    <property type="match status" value="1"/>
</dbReference>
<dbReference type="InterPro" id="IPR004971">
    <property type="entry name" value="mRNA_G-N7_MeTrfase_dom"/>
</dbReference>
<dbReference type="GO" id="GO:0003723">
    <property type="term" value="F:RNA binding"/>
    <property type="evidence" value="ECO:0007669"/>
    <property type="project" value="UniProtKB-KW"/>
</dbReference>
<dbReference type="SUPFAM" id="SSF53335">
    <property type="entry name" value="S-adenosyl-L-methionine-dependent methyltransferases"/>
    <property type="match status" value="1"/>
</dbReference>
<keyword evidence="2" id="KW-0489">Methyltransferase</keyword>
<dbReference type="Pfam" id="PF01331">
    <property type="entry name" value="mRNA_cap_enzyme"/>
    <property type="match status" value="1"/>
</dbReference>
<dbReference type="EC" id="2.1.1.56" evidence="1"/>
<evidence type="ECO:0000313" key="8">
    <source>
        <dbReference type="EMBL" id="QHT80595.1"/>
    </source>
</evidence>
<sequence length="1301" mass="148136">MDLKASEHGRLTKFIEDWSMNEKLELETTFGERGLVDSNTFLQIAKRLRSKDFEVLPQSDYLNILTPNNIRLSLYGLGIIQQYCKDNHLQNKAFTILRKERNSPDSNLDIGEYNVRIKMRSEMPIQPEDDMVAPLLDNWENERKAFRLIRRWSFRGKGIQIDMSMVRQTPTNPSTGQFHWSTSFLQRNILDEAPRYEVEVELLHDTDDTATKELALKSLIRGIGEVQRAVQKNSLLIRKSVAAKVRTDYQRMIGTSEFRGVNPVTLQIENMVEDFGDDRGNIRTGYNVTDKADGLRAMGFVDETGELFLVDQSMNIYRTGLRSRACALSLVDGEWVTLTMEKKPINHYLIFDIYHMGKSVTNTPFITLKGEFLDSDTPSRYNAMKAWHEAWTKNVEIIDKTLRDSTRLTVILKRFEFASSGTDAIFKRSCTAILDGSRMYHTDGLILTRNAELLPEEASVRFKYQYKWKPAIDNTIDFLITYERDSETKTDMISTSIMTGDELIQYKTMRLYVGGKSQGNPRDIILNQLPLVKQGPTRYQAVLFTPMDYSDTMANVCYIKMEQDSETLDTYCLTEDSQEPIPDCSIVEMRYDPRREPGWRWVPSRIRHDKTERLLKSKEASKKSGRPISYSRMMNDENVANSVWKSIHEPITLSMIRSGRMEPNDAEMKELMETRSSETNLMYYQRNAPKENTAFVSGLRDFHNEYIKDGILIRSGLNAGKNLVDVACGKGGDLWKWMKYGAKYVMGIDYAGENITNPKDGAYARYAFMIPKAQGKAPNIAFAIGNSSKRIDNGEAGTGAQEKDILRSVFGKEHPQAPVPKYIENVMAGKFRDGADVVACMFALHYFFENATTLEGFLNNLTSIVHPGGLFIGCCFDGDKVFKLLQNIEMGESINGTEEGSEIWSITKEYEEDEFLAEDSSVGIPVDVEFISIGSKHREYLVSFEYFTQRMKTAGFRLLTNTEWKQLGLTSSSATFDDTYQEATRNGKKYKMSDSVKKFSFLNRWFIFKRQESEDVAPPIKLAEDSDEEKELEVESKIEAGPPAAYRLPPATQRFQRAGVFQFGISAIQSDESITIPDDSASRAARWMSLCAPYKIPDPFPKELRIGQESSDQPVVWYPTIEHYMAGMKLKHAVRLPMKSDASMLHTIMGMDGAIHKNALKSRVGKNIVFESKEDYALWATEAMAIRKYMIKPTIVVEAGGLIDEDKWNPIRGQVLRDALRYRFLTDSRFQKAVLATRHDNQSPLYLLHVKDSKNSTVGEPGSETKVSPSELYGKRNPSTGVIEGQNEVGKAIMEIAGFIF</sequence>
<evidence type="ECO:0000256" key="5">
    <source>
        <dbReference type="ARBA" id="ARBA00022884"/>
    </source>
</evidence>
<dbReference type="InterPro" id="IPR001339">
    <property type="entry name" value="mRNA_cap_enzyme_adenylation"/>
</dbReference>
<dbReference type="EMBL" id="MN739974">
    <property type="protein sequence ID" value="QHT80595.1"/>
    <property type="molecule type" value="Genomic_DNA"/>
</dbReference>
<name>A0A6C0HKB7_9ZZZZ</name>
<dbReference type="InterPro" id="IPR037238">
    <property type="entry name" value="YbiA-like_sf"/>
</dbReference>
<feature type="domain" description="MRNA cap 0 methyltransferase" evidence="7">
    <location>
        <begin position="694"/>
        <end position="1011"/>
    </location>
</feature>
<feature type="region of interest" description="Disordered" evidence="6">
    <location>
        <begin position="1256"/>
        <end position="1279"/>
    </location>
</feature>
<dbReference type="GO" id="GO:0005634">
    <property type="term" value="C:nucleus"/>
    <property type="evidence" value="ECO:0007669"/>
    <property type="project" value="TreeGrafter"/>
</dbReference>
<dbReference type="Pfam" id="PF03291">
    <property type="entry name" value="mRNA_G-N7_MeTrfase"/>
    <property type="match status" value="2"/>
</dbReference>
<organism evidence="8">
    <name type="scientific">viral metagenome</name>
    <dbReference type="NCBI Taxonomy" id="1070528"/>
    <lineage>
        <taxon>unclassified sequences</taxon>
        <taxon>metagenomes</taxon>
        <taxon>organismal metagenomes</taxon>
    </lineage>
</organism>
<dbReference type="GO" id="GO:0005524">
    <property type="term" value="F:ATP binding"/>
    <property type="evidence" value="ECO:0007669"/>
    <property type="project" value="InterPro"/>
</dbReference>
<dbReference type="InterPro" id="IPR037009">
    <property type="entry name" value="mRNA_triPase_Cet1_sf"/>
</dbReference>
<evidence type="ECO:0000256" key="2">
    <source>
        <dbReference type="ARBA" id="ARBA00022603"/>
    </source>
</evidence>
<reference evidence="8" key="1">
    <citation type="journal article" date="2020" name="Nature">
        <title>Giant virus diversity and host interactions through global metagenomics.</title>
        <authorList>
            <person name="Schulz F."/>
            <person name="Roux S."/>
            <person name="Paez-Espino D."/>
            <person name="Jungbluth S."/>
            <person name="Walsh D.A."/>
            <person name="Denef V.J."/>
            <person name="McMahon K.D."/>
            <person name="Konstantinidis K.T."/>
            <person name="Eloe-Fadrosh E.A."/>
            <person name="Kyrpides N.C."/>
            <person name="Woyke T."/>
        </authorList>
    </citation>
    <scope>NUCLEOTIDE SEQUENCE</scope>
    <source>
        <strain evidence="8">GVMAG-M-3300023184-121</strain>
    </source>
</reference>
<dbReference type="Gene3D" id="2.40.50.140">
    <property type="entry name" value="Nucleic acid-binding proteins"/>
    <property type="match status" value="1"/>
</dbReference>
<keyword evidence="3" id="KW-0808">Transferase</keyword>
<evidence type="ECO:0000259" key="7">
    <source>
        <dbReference type="PROSITE" id="PS51562"/>
    </source>
</evidence>
<dbReference type="Gene3D" id="1.10.357.40">
    <property type="entry name" value="YbiA-like"/>
    <property type="match status" value="1"/>
</dbReference>
<dbReference type="Gene3D" id="3.30.470.30">
    <property type="entry name" value="DNA ligase/mRNA capping enzyme"/>
    <property type="match status" value="1"/>
</dbReference>
<dbReference type="PANTHER" id="PTHR12189:SF2">
    <property type="entry name" value="MRNA CAP GUANINE-N7 METHYLTRANSFERASE"/>
    <property type="match status" value="1"/>
</dbReference>
<dbReference type="GO" id="GO:0004484">
    <property type="term" value="F:mRNA guanylyltransferase activity"/>
    <property type="evidence" value="ECO:0007669"/>
    <property type="project" value="InterPro"/>
</dbReference>